<keyword evidence="11 14" id="KW-0255">Endonuclease</keyword>
<feature type="binding site" evidence="14 15">
    <location>
        <position position="25"/>
    </location>
    <ligand>
        <name>a divalent metal cation</name>
        <dbReference type="ChEBI" id="CHEBI:60240"/>
    </ligand>
</feature>
<dbReference type="InterPro" id="IPR022898">
    <property type="entry name" value="RNase_HII"/>
</dbReference>
<keyword evidence="13 14" id="KW-0464">Manganese</keyword>
<dbReference type="Pfam" id="PF01351">
    <property type="entry name" value="RNase_HII"/>
    <property type="match status" value="1"/>
</dbReference>
<feature type="binding site" evidence="14 15">
    <location>
        <position position="24"/>
    </location>
    <ligand>
        <name>a divalent metal cation</name>
        <dbReference type="ChEBI" id="CHEBI:60240"/>
    </ligand>
</feature>
<keyword evidence="8 14" id="KW-0963">Cytoplasm</keyword>
<feature type="domain" description="RNase H type-2" evidence="17">
    <location>
        <begin position="18"/>
        <end position="207"/>
    </location>
</feature>
<evidence type="ECO:0000256" key="4">
    <source>
        <dbReference type="ARBA" id="ARBA00004496"/>
    </source>
</evidence>
<dbReference type="EC" id="3.1.26.4" evidence="6 14"/>
<dbReference type="GO" id="GO:0043137">
    <property type="term" value="P:DNA replication, removal of RNA primer"/>
    <property type="evidence" value="ECO:0007669"/>
    <property type="project" value="TreeGrafter"/>
</dbReference>
<dbReference type="GO" id="GO:0006298">
    <property type="term" value="P:mismatch repair"/>
    <property type="evidence" value="ECO:0007669"/>
    <property type="project" value="TreeGrafter"/>
</dbReference>
<dbReference type="InterPro" id="IPR036397">
    <property type="entry name" value="RNaseH_sf"/>
</dbReference>
<evidence type="ECO:0000313" key="18">
    <source>
        <dbReference type="EMBL" id="SMA42485.1"/>
    </source>
</evidence>
<keyword evidence="9 14" id="KW-0540">Nuclease</keyword>
<dbReference type="GO" id="GO:0004523">
    <property type="term" value="F:RNA-DNA hybrid ribonuclease activity"/>
    <property type="evidence" value="ECO:0007669"/>
    <property type="project" value="UniProtKB-UniRule"/>
</dbReference>
<dbReference type="HAMAP" id="MF_00052_B">
    <property type="entry name" value="RNase_HII_B"/>
    <property type="match status" value="1"/>
</dbReference>
<keyword evidence="10 14" id="KW-0479">Metal-binding</keyword>
<dbReference type="OrthoDB" id="9803420at2"/>
<reference evidence="18 19" key="1">
    <citation type="submission" date="2017-03" db="EMBL/GenBank/DDBJ databases">
        <authorList>
            <person name="Afonso C.L."/>
            <person name="Miller P.J."/>
            <person name="Scott M.A."/>
            <person name="Spackman E."/>
            <person name="Goraichik I."/>
            <person name="Dimitrov K.M."/>
            <person name="Suarez D.L."/>
            <person name="Swayne D.E."/>
        </authorList>
    </citation>
    <scope>NUCLEOTIDE SEQUENCE [LARGE SCALE GENOMIC DNA]</scope>
    <source>
        <strain evidence="18">SB41UT1</strain>
    </source>
</reference>
<dbReference type="GO" id="GO:0032299">
    <property type="term" value="C:ribonuclease H2 complex"/>
    <property type="evidence" value="ECO:0007669"/>
    <property type="project" value="TreeGrafter"/>
</dbReference>
<dbReference type="SUPFAM" id="SSF53098">
    <property type="entry name" value="Ribonuclease H-like"/>
    <property type="match status" value="1"/>
</dbReference>
<evidence type="ECO:0000256" key="2">
    <source>
        <dbReference type="ARBA" id="ARBA00001946"/>
    </source>
</evidence>
<dbReference type="NCBIfam" id="NF000596">
    <property type="entry name" value="PRK00015.1-4"/>
    <property type="match status" value="1"/>
</dbReference>
<dbReference type="PANTHER" id="PTHR10954:SF18">
    <property type="entry name" value="RIBONUCLEASE HII"/>
    <property type="match status" value="1"/>
</dbReference>
<evidence type="ECO:0000256" key="5">
    <source>
        <dbReference type="ARBA" id="ARBA00007383"/>
    </source>
</evidence>
<dbReference type="Gene3D" id="3.30.420.10">
    <property type="entry name" value="Ribonuclease H-like superfamily/Ribonuclease H"/>
    <property type="match status" value="1"/>
</dbReference>
<feature type="binding site" evidence="14 15">
    <location>
        <position position="116"/>
    </location>
    <ligand>
        <name>a divalent metal cation</name>
        <dbReference type="ChEBI" id="CHEBI:60240"/>
    </ligand>
</feature>
<evidence type="ECO:0000256" key="1">
    <source>
        <dbReference type="ARBA" id="ARBA00000077"/>
    </source>
</evidence>
<dbReference type="InterPro" id="IPR012337">
    <property type="entry name" value="RNaseH-like_sf"/>
</dbReference>
<gene>
    <name evidence="14 18" type="primary">rnhB</name>
    <name evidence="18" type="ORF">EHSB41UT_01438</name>
</gene>
<sequence>MSEWQQGGLFAEPVPEREIIAGVDEVGRGPLCGAVVTAAVILDPNRPILGLNDSKKLSEKKRDLLFEEIKEKALSWSLGRCEVEEIDQLNILQATMLAMQRAVAGLHIKPTLVLVDGNRTPDFGCRARAEVKGDGRIAEISAASILAKVTRDREMEELDKLYPGYGIAGHKGYPTKAHMEALQKLGVTPIHRRSFKPVRDCLTPDTIV</sequence>
<organism evidence="18 19">
    <name type="scientific">Parendozoicomonas haliclonae</name>
    <dbReference type="NCBI Taxonomy" id="1960125"/>
    <lineage>
        <taxon>Bacteria</taxon>
        <taxon>Pseudomonadati</taxon>
        <taxon>Pseudomonadota</taxon>
        <taxon>Gammaproteobacteria</taxon>
        <taxon>Oceanospirillales</taxon>
        <taxon>Endozoicomonadaceae</taxon>
        <taxon>Parendozoicomonas</taxon>
    </lineage>
</organism>
<evidence type="ECO:0000259" key="17">
    <source>
        <dbReference type="PROSITE" id="PS51975"/>
    </source>
</evidence>
<comment type="function">
    <text evidence="3 14 16">Endonuclease that specifically degrades the RNA of RNA-DNA hybrids.</text>
</comment>
<dbReference type="PROSITE" id="PS51975">
    <property type="entry name" value="RNASE_H_2"/>
    <property type="match status" value="1"/>
</dbReference>
<dbReference type="FunFam" id="3.30.420.10:FF:000006">
    <property type="entry name" value="Ribonuclease HII"/>
    <property type="match status" value="1"/>
</dbReference>
<dbReference type="NCBIfam" id="NF000594">
    <property type="entry name" value="PRK00015.1-1"/>
    <property type="match status" value="1"/>
</dbReference>
<dbReference type="GO" id="GO:0003723">
    <property type="term" value="F:RNA binding"/>
    <property type="evidence" value="ECO:0007669"/>
    <property type="project" value="UniProtKB-UniRule"/>
</dbReference>
<keyword evidence="19" id="KW-1185">Reference proteome</keyword>
<name>A0A1X7AHZ4_9GAMM</name>
<dbReference type="RefSeq" id="WP_087108353.1">
    <property type="nucleotide sequence ID" value="NZ_CBCSCN010000009.1"/>
</dbReference>
<evidence type="ECO:0000256" key="14">
    <source>
        <dbReference type="HAMAP-Rule" id="MF_00052"/>
    </source>
</evidence>
<comment type="subcellular location">
    <subcellularLocation>
        <location evidence="4 14">Cytoplasm</location>
    </subcellularLocation>
</comment>
<comment type="similarity">
    <text evidence="5 14 16">Belongs to the RNase HII family.</text>
</comment>
<protein>
    <recommendedName>
        <fullName evidence="7 14">Ribonuclease HII</fullName>
        <shortName evidence="14">RNase HII</shortName>
        <ecNumber evidence="6 14">3.1.26.4</ecNumber>
    </recommendedName>
</protein>
<dbReference type="GO" id="GO:0005737">
    <property type="term" value="C:cytoplasm"/>
    <property type="evidence" value="ECO:0007669"/>
    <property type="project" value="UniProtKB-SubCell"/>
</dbReference>
<accession>A0A1X7AHZ4</accession>
<evidence type="ECO:0000256" key="13">
    <source>
        <dbReference type="ARBA" id="ARBA00023211"/>
    </source>
</evidence>
<comment type="cofactor">
    <cofactor evidence="14 15">
        <name>Mn(2+)</name>
        <dbReference type="ChEBI" id="CHEBI:29035"/>
    </cofactor>
    <cofactor evidence="14 15">
        <name>Mg(2+)</name>
        <dbReference type="ChEBI" id="CHEBI:18420"/>
    </cofactor>
    <text evidence="14 15">Manganese or magnesium. Binds 1 divalent metal ion per monomer in the absence of substrate. May bind a second metal ion after substrate binding.</text>
</comment>
<evidence type="ECO:0000256" key="10">
    <source>
        <dbReference type="ARBA" id="ARBA00022723"/>
    </source>
</evidence>
<dbReference type="PANTHER" id="PTHR10954">
    <property type="entry name" value="RIBONUCLEASE H2 SUBUNIT A"/>
    <property type="match status" value="1"/>
</dbReference>
<dbReference type="GO" id="GO:0030145">
    <property type="term" value="F:manganese ion binding"/>
    <property type="evidence" value="ECO:0007669"/>
    <property type="project" value="UniProtKB-UniRule"/>
</dbReference>
<evidence type="ECO:0000256" key="15">
    <source>
        <dbReference type="PROSITE-ProRule" id="PRU01319"/>
    </source>
</evidence>
<dbReference type="CDD" id="cd07182">
    <property type="entry name" value="RNase_HII_bacteria_HII_like"/>
    <property type="match status" value="1"/>
</dbReference>
<evidence type="ECO:0000256" key="3">
    <source>
        <dbReference type="ARBA" id="ARBA00004065"/>
    </source>
</evidence>
<dbReference type="InterPro" id="IPR001352">
    <property type="entry name" value="RNase_HII/HIII"/>
</dbReference>
<evidence type="ECO:0000256" key="16">
    <source>
        <dbReference type="RuleBase" id="RU003515"/>
    </source>
</evidence>
<keyword evidence="12 14" id="KW-0378">Hydrolase</keyword>
<comment type="cofactor">
    <cofactor evidence="2">
        <name>Mg(2+)</name>
        <dbReference type="ChEBI" id="CHEBI:18420"/>
    </cofactor>
</comment>
<dbReference type="EMBL" id="FWPT01000003">
    <property type="protein sequence ID" value="SMA42485.1"/>
    <property type="molecule type" value="Genomic_DNA"/>
</dbReference>
<evidence type="ECO:0000256" key="9">
    <source>
        <dbReference type="ARBA" id="ARBA00022722"/>
    </source>
</evidence>
<evidence type="ECO:0000256" key="6">
    <source>
        <dbReference type="ARBA" id="ARBA00012180"/>
    </source>
</evidence>
<evidence type="ECO:0000256" key="11">
    <source>
        <dbReference type="ARBA" id="ARBA00022759"/>
    </source>
</evidence>
<evidence type="ECO:0000256" key="7">
    <source>
        <dbReference type="ARBA" id="ARBA00019179"/>
    </source>
</evidence>
<evidence type="ECO:0000256" key="12">
    <source>
        <dbReference type="ARBA" id="ARBA00022801"/>
    </source>
</evidence>
<proteinExistence type="inferred from homology"/>
<evidence type="ECO:0000256" key="8">
    <source>
        <dbReference type="ARBA" id="ARBA00022490"/>
    </source>
</evidence>
<comment type="catalytic activity">
    <reaction evidence="1 14 15 16">
        <text>Endonucleolytic cleavage to 5'-phosphomonoester.</text>
        <dbReference type="EC" id="3.1.26.4"/>
    </reaction>
</comment>
<dbReference type="AlphaFoldDB" id="A0A1X7AHZ4"/>
<evidence type="ECO:0000313" key="19">
    <source>
        <dbReference type="Proteomes" id="UP000196573"/>
    </source>
</evidence>
<dbReference type="NCBIfam" id="NF000595">
    <property type="entry name" value="PRK00015.1-3"/>
    <property type="match status" value="1"/>
</dbReference>
<dbReference type="InterPro" id="IPR024567">
    <property type="entry name" value="RNase_HII/HIII_dom"/>
</dbReference>
<dbReference type="Proteomes" id="UP000196573">
    <property type="component" value="Unassembled WGS sequence"/>
</dbReference>